<evidence type="ECO:0000313" key="3">
    <source>
        <dbReference type="Proteomes" id="UP000502823"/>
    </source>
</evidence>
<gene>
    <name evidence="2" type="ORF">Cfor_06765</name>
</gene>
<dbReference type="EMBL" id="BLKM01005126">
    <property type="protein sequence ID" value="GFG33478.1"/>
    <property type="molecule type" value="Genomic_DNA"/>
</dbReference>
<proteinExistence type="predicted"/>
<dbReference type="InParanoid" id="A0A6L2PS80"/>
<name>A0A6L2PS80_COPFO</name>
<dbReference type="OrthoDB" id="10261556at2759"/>
<protein>
    <recommendedName>
        <fullName evidence="1">ATP-dependent DNA helicase RecQ zinc-binding domain-containing protein</fullName>
    </recommendedName>
</protein>
<comment type="caution">
    <text evidence="2">The sequence shown here is derived from an EMBL/GenBank/DDBJ whole genome shotgun (WGS) entry which is preliminary data.</text>
</comment>
<dbReference type="InterPro" id="IPR032284">
    <property type="entry name" value="RecQ_Zn-bd"/>
</dbReference>
<evidence type="ECO:0000313" key="2">
    <source>
        <dbReference type="EMBL" id="GFG33478.1"/>
    </source>
</evidence>
<dbReference type="Pfam" id="PF16124">
    <property type="entry name" value="RecQ_Zn_bind"/>
    <property type="match status" value="1"/>
</dbReference>
<dbReference type="AlphaFoldDB" id="A0A6L2PS80"/>
<dbReference type="Gene3D" id="1.10.10.10">
    <property type="entry name" value="Winged helix-like DNA-binding domain superfamily/Winged helix DNA-binding domain"/>
    <property type="match status" value="1"/>
</dbReference>
<feature type="domain" description="ATP-dependent DNA helicase RecQ zinc-binding" evidence="1">
    <location>
        <begin position="24"/>
        <end position="52"/>
    </location>
</feature>
<keyword evidence="3" id="KW-1185">Reference proteome</keyword>
<organism evidence="2 3">
    <name type="scientific">Coptotermes formosanus</name>
    <name type="common">Formosan subterranean termite</name>
    <dbReference type="NCBI Taxonomy" id="36987"/>
    <lineage>
        <taxon>Eukaryota</taxon>
        <taxon>Metazoa</taxon>
        <taxon>Ecdysozoa</taxon>
        <taxon>Arthropoda</taxon>
        <taxon>Hexapoda</taxon>
        <taxon>Insecta</taxon>
        <taxon>Pterygota</taxon>
        <taxon>Neoptera</taxon>
        <taxon>Polyneoptera</taxon>
        <taxon>Dictyoptera</taxon>
        <taxon>Blattodea</taxon>
        <taxon>Blattoidea</taxon>
        <taxon>Termitoidae</taxon>
        <taxon>Rhinotermitidae</taxon>
        <taxon>Coptotermes</taxon>
    </lineage>
</organism>
<sequence>MAYVYRHMEARIKESTIKYQVPCNRRCRRAIIASHFDEAWDNQDCNAMCDHCSKPKERKEMVITSFCQVFYQLISNAARNDTKLTAQKLADAWYGKGAGSLRVKSVPVPKFSREMGEAILAHLLVNGYLQEDFHFTPYSTISYLKRGRNTDTSCIYFSVSAPEMPKIYTVMLGCMFSYKLLFAMFPKFHIMAYGL</sequence>
<accession>A0A6L2PS80</accession>
<evidence type="ECO:0000259" key="1">
    <source>
        <dbReference type="Pfam" id="PF16124"/>
    </source>
</evidence>
<dbReference type="InterPro" id="IPR036388">
    <property type="entry name" value="WH-like_DNA-bd_sf"/>
</dbReference>
<dbReference type="Proteomes" id="UP000502823">
    <property type="component" value="Unassembled WGS sequence"/>
</dbReference>
<reference evidence="3" key="1">
    <citation type="submission" date="2020-01" db="EMBL/GenBank/DDBJ databases">
        <title>Draft genome sequence of the Termite Coptotermes fromosanus.</title>
        <authorList>
            <person name="Itakura S."/>
            <person name="Yosikawa Y."/>
            <person name="Umezawa K."/>
        </authorList>
    </citation>
    <scope>NUCLEOTIDE SEQUENCE [LARGE SCALE GENOMIC DNA]</scope>
</reference>